<dbReference type="InterPro" id="IPR014048">
    <property type="entry name" value="MethylDNA_cys_MeTrfase_DNA-bd"/>
</dbReference>
<dbReference type="SUPFAM" id="SSF46767">
    <property type="entry name" value="Methylated DNA-protein cysteine methyltransferase, C-terminal domain"/>
    <property type="match status" value="1"/>
</dbReference>
<evidence type="ECO:0000259" key="2">
    <source>
        <dbReference type="Pfam" id="PF01035"/>
    </source>
</evidence>
<accession>A0A9D2NW51</accession>
<dbReference type="EMBL" id="DWWK01000123">
    <property type="protein sequence ID" value="HJC39022.1"/>
    <property type="molecule type" value="Genomic_DNA"/>
</dbReference>
<organism evidence="3 4">
    <name type="scientific">Candidatus Mediterraneibacter faecigallinarum</name>
    <dbReference type="NCBI Taxonomy" id="2838669"/>
    <lineage>
        <taxon>Bacteria</taxon>
        <taxon>Bacillati</taxon>
        <taxon>Bacillota</taxon>
        <taxon>Clostridia</taxon>
        <taxon>Lachnospirales</taxon>
        <taxon>Lachnospiraceae</taxon>
        <taxon>Mediterraneibacter</taxon>
    </lineage>
</organism>
<reference evidence="3" key="1">
    <citation type="journal article" date="2021" name="PeerJ">
        <title>Extensive microbial diversity within the chicken gut microbiome revealed by metagenomics and culture.</title>
        <authorList>
            <person name="Gilroy R."/>
            <person name="Ravi A."/>
            <person name="Getino M."/>
            <person name="Pursley I."/>
            <person name="Horton D.L."/>
            <person name="Alikhan N.F."/>
            <person name="Baker D."/>
            <person name="Gharbi K."/>
            <person name="Hall N."/>
            <person name="Watson M."/>
            <person name="Adriaenssens E.M."/>
            <person name="Foster-Nyarko E."/>
            <person name="Jarju S."/>
            <person name="Secka A."/>
            <person name="Antonio M."/>
            <person name="Oren A."/>
            <person name="Chaudhuri R.R."/>
            <person name="La Ragione R."/>
            <person name="Hildebrand F."/>
            <person name="Pallen M.J."/>
        </authorList>
    </citation>
    <scope>NUCLEOTIDE SEQUENCE</scope>
    <source>
        <strain evidence="3">ChiGjej1B1-1692</strain>
    </source>
</reference>
<gene>
    <name evidence="3" type="ORF">H9757_08195</name>
</gene>
<dbReference type="Proteomes" id="UP000823894">
    <property type="component" value="Unassembled WGS sequence"/>
</dbReference>
<evidence type="ECO:0000313" key="3">
    <source>
        <dbReference type="EMBL" id="HJC39022.1"/>
    </source>
</evidence>
<dbReference type="GO" id="GO:0006281">
    <property type="term" value="P:DNA repair"/>
    <property type="evidence" value="ECO:0007669"/>
    <property type="project" value="InterPro"/>
</dbReference>
<dbReference type="CDD" id="cd06445">
    <property type="entry name" value="ATase"/>
    <property type="match status" value="1"/>
</dbReference>
<dbReference type="PANTHER" id="PTHR42942:SF1">
    <property type="entry name" value="ALKYLTRANSFERASE-LIKE PROTEIN 1"/>
    <property type="match status" value="1"/>
</dbReference>
<dbReference type="AlphaFoldDB" id="A0A9D2NW51"/>
<dbReference type="PANTHER" id="PTHR42942">
    <property type="entry name" value="6-O-METHYLGUANINE DNA METHYLTRANSFERASE"/>
    <property type="match status" value="1"/>
</dbReference>
<sequence length="125" mass="14178">MCGHFDFYKRAAVVCRAIPYGKAATYGQIALLCGRPKNARQVGYALNRGRLGDGIPAHRIVNARGVLSGAASFETDDMQRLLLEEEGVKTEYTEDGWRVDLKRDGWHNTMEEALRFREIFEKENI</sequence>
<dbReference type="InterPro" id="IPR036388">
    <property type="entry name" value="WH-like_DNA-bd_sf"/>
</dbReference>
<dbReference type="Gene3D" id="1.10.10.10">
    <property type="entry name" value="Winged helix-like DNA-binding domain superfamily/Winged helix DNA-binding domain"/>
    <property type="match status" value="1"/>
</dbReference>
<protein>
    <submittedName>
        <fullName evidence="3">MGMT family protein</fullName>
    </submittedName>
</protein>
<keyword evidence="1" id="KW-0227">DNA damage</keyword>
<dbReference type="InterPro" id="IPR036217">
    <property type="entry name" value="MethylDNA_cys_MeTrfase_DNAb"/>
</dbReference>
<dbReference type="InterPro" id="IPR052520">
    <property type="entry name" value="ATL_DNA_repair"/>
</dbReference>
<name>A0A9D2NW51_9FIRM</name>
<feature type="domain" description="Methylated-DNA-[protein]-cysteine S-methyltransferase DNA binding" evidence="2">
    <location>
        <begin position="6"/>
        <end position="88"/>
    </location>
</feature>
<evidence type="ECO:0000256" key="1">
    <source>
        <dbReference type="ARBA" id="ARBA00022763"/>
    </source>
</evidence>
<evidence type="ECO:0000313" key="4">
    <source>
        <dbReference type="Proteomes" id="UP000823894"/>
    </source>
</evidence>
<dbReference type="GO" id="GO:0003824">
    <property type="term" value="F:catalytic activity"/>
    <property type="evidence" value="ECO:0007669"/>
    <property type="project" value="InterPro"/>
</dbReference>
<comment type="caution">
    <text evidence="3">The sequence shown here is derived from an EMBL/GenBank/DDBJ whole genome shotgun (WGS) entry which is preliminary data.</text>
</comment>
<proteinExistence type="predicted"/>
<dbReference type="Pfam" id="PF01035">
    <property type="entry name" value="DNA_binding_1"/>
    <property type="match status" value="1"/>
</dbReference>
<reference evidence="3" key="2">
    <citation type="submission" date="2021-04" db="EMBL/GenBank/DDBJ databases">
        <authorList>
            <person name="Gilroy R."/>
        </authorList>
    </citation>
    <scope>NUCLEOTIDE SEQUENCE</scope>
    <source>
        <strain evidence="3">ChiGjej1B1-1692</strain>
    </source>
</reference>